<feature type="domain" description="ATPase AAA-type core" evidence="1">
    <location>
        <begin position="300"/>
        <end position="481"/>
    </location>
</feature>
<sequence>MNIAYVWLDNYKNVYKKQGFNFGGAYQFSYNPRKGELVFTKNEAYLPDFFQIEQRNPEIKATISGITAIVGENGAGKTSFLDFLKHDLVYGRSVLRSKALVVIELKPYSYLVVHHEAIKLDLEPERDNLFFYTQTYNNNKTNKLYPKGFRNLEQTSFIFFSNVADYRMTEVSRERLINISTNYLMKADAPDGDGHAIQHHRNREIRRQINFIQNAGDLLDVLPSDLRRRIPDTLELFYPEVEVEDGEFSAEMIDFLAVLRGIMPRNHMNDILYDFIVNTLLELGERGVLNKLRIDPYLRPFYEHRPRETDGFALVTEVLERLQQFVGDLDDKSALKISLSKKRDLVSILKEEYRKETITVTKRKRIRIERNDSEVLGLLMEAYYSSIISKDFFQFDWKDMSSGQKAFLSMCARFFSIVNQARPKLRNHAIILIDEGELYFHPQWQKELLYQLVVFLPALFSRSPVQTIQIVMTSNSPFVVSDLPTSNVIFLKYNGESTEVMQGLEEHHKTFASNIHALYAHSFFLQDGMMGKFAKTKINELIESLVRGSSIELDRESVKKTIEMIGEPVLRNKLLMMYREKMTFLRDERMDRMENELNALHYRITEMERPT</sequence>
<dbReference type="Gene3D" id="3.40.50.300">
    <property type="entry name" value="P-loop containing nucleotide triphosphate hydrolases"/>
    <property type="match status" value="2"/>
</dbReference>
<protein>
    <submittedName>
        <fullName evidence="2">AAA family ATPase</fullName>
    </submittedName>
</protein>
<name>A0ABV8SDI5_9BACL</name>
<dbReference type="Pfam" id="PF13304">
    <property type="entry name" value="AAA_21"/>
    <property type="match status" value="1"/>
</dbReference>
<dbReference type="Proteomes" id="UP001595755">
    <property type="component" value="Unassembled WGS sequence"/>
</dbReference>
<evidence type="ECO:0000259" key="1">
    <source>
        <dbReference type="Pfam" id="PF13304"/>
    </source>
</evidence>
<dbReference type="InterPro" id="IPR051396">
    <property type="entry name" value="Bact_Antivir_Def_Nuclease"/>
</dbReference>
<dbReference type="SUPFAM" id="SSF52540">
    <property type="entry name" value="P-loop containing nucleoside triphosphate hydrolases"/>
    <property type="match status" value="1"/>
</dbReference>
<gene>
    <name evidence="2" type="ORF">ACFO1S_13235</name>
</gene>
<organism evidence="2 3">
    <name type="scientific">Cohnella boryungensis</name>
    <dbReference type="NCBI Taxonomy" id="768479"/>
    <lineage>
        <taxon>Bacteria</taxon>
        <taxon>Bacillati</taxon>
        <taxon>Bacillota</taxon>
        <taxon>Bacilli</taxon>
        <taxon>Bacillales</taxon>
        <taxon>Paenibacillaceae</taxon>
        <taxon>Cohnella</taxon>
    </lineage>
</organism>
<dbReference type="PANTHER" id="PTHR43581:SF2">
    <property type="entry name" value="EXCINUCLEASE ATPASE SUBUNIT"/>
    <property type="match status" value="1"/>
</dbReference>
<dbReference type="PANTHER" id="PTHR43581">
    <property type="entry name" value="ATP/GTP PHOSPHATASE"/>
    <property type="match status" value="1"/>
</dbReference>
<dbReference type="InterPro" id="IPR027417">
    <property type="entry name" value="P-loop_NTPase"/>
</dbReference>
<keyword evidence="3" id="KW-1185">Reference proteome</keyword>
<proteinExistence type="predicted"/>
<reference evidence="3" key="1">
    <citation type="journal article" date="2019" name="Int. J. Syst. Evol. Microbiol.">
        <title>The Global Catalogue of Microorganisms (GCM) 10K type strain sequencing project: providing services to taxonomists for standard genome sequencing and annotation.</title>
        <authorList>
            <consortium name="The Broad Institute Genomics Platform"/>
            <consortium name="The Broad Institute Genome Sequencing Center for Infectious Disease"/>
            <person name="Wu L."/>
            <person name="Ma J."/>
        </authorList>
    </citation>
    <scope>NUCLEOTIDE SEQUENCE [LARGE SCALE GENOMIC DNA]</scope>
    <source>
        <strain evidence="3">CGMCC 4.1641</strain>
    </source>
</reference>
<comment type="caution">
    <text evidence="2">The sequence shown here is derived from an EMBL/GenBank/DDBJ whole genome shotgun (WGS) entry which is preliminary data.</text>
</comment>
<evidence type="ECO:0000313" key="2">
    <source>
        <dbReference type="EMBL" id="MFC4304394.1"/>
    </source>
</evidence>
<evidence type="ECO:0000313" key="3">
    <source>
        <dbReference type="Proteomes" id="UP001595755"/>
    </source>
</evidence>
<dbReference type="InterPro" id="IPR003959">
    <property type="entry name" value="ATPase_AAA_core"/>
</dbReference>
<accession>A0ABV8SDI5</accession>
<dbReference type="EMBL" id="JBHSED010000023">
    <property type="protein sequence ID" value="MFC4304394.1"/>
    <property type="molecule type" value="Genomic_DNA"/>
</dbReference>
<dbReference type="RefSeq" id="WP_204604889.1">
    <property type="nucleotide sequence ID" value="NZ_JBHSED010000023.1"/>
</dbReference>